<evidence type="ECO:0000256" key="4">
    <source>
        <dbReference type="ARBA" id="ARBA00011738"/>
    </source>
</evidence>
<evidence type="ECO:0000256" key="6">
    <source>
        <dbReference type="ARBA" id="ARBA00022576"/>
    </source>
</evidence>
<comment type="function">
    <text evidence="13">Catalyzes the transfer of the alpha-amino group from S-adenosyl-L-methionine (SAM) to 7-keto-8-aminopelargonic acid (KAPA) to form 7,8-diaminopelargonic acid (DAPA). It is the only aminotransferase known to utilize SAM as an amino donor.</text>
</comment>
<dbReference type="AlphaFoldDB" id="A0AB35BZX2"/>
<dbReference type="GO" id="GO:0004015">
    <property type="term" value="F:adenosylmethionine-8-amino-7-oxononanoate transaminase activity"/>
    <property type="evidence" value="ECO:0007669"/>
    <property type="project" value="UniProtKB-UniRule"/>
</dbReference>
<keyword evidence="5 13" id="KW-0963">Cytoplasm</keyword>
<evidence type="ECO:0000256" key="5">
    <source>
        <dbReference type="ARBA" id="ARBA00022490"/>
    </source>
</evidence>
<feature type="site" description="Participates in the substrate recognition with KAPA and in a stacking interaction with the adenine ring of SAM" evidence="13">
    <location>
        <position position="19"/>
    </location>
</feature>
<evidence type="ECO:0000256" key="13">
    <source>
        <dbReference type="HAMAP-Rule" id="MF_00834"/>
    </source>
</evidence>
<evidence type="ECO:0000256" key="1">
    <source>
        <dbReference type="ARBA" id="ARBA00001933"/>
    </source>
</evidence>
<dbReference type="RefSeq" id="WP_213403986.1">
    <property type="nucleotide sequence ID" value="NZ_JAGIBT010000005.1"/>
</dbReference>
<feature type="binding site" evidence="13">
    <location>
        <position position="284"/>
    </location>
    <ligand>
        <name>substrate</name>
    </ligand>
</feature>
<protein>
    <recommendedName>
        <fullName evidence="13">Adenosylmethionine-8-amino-7-oxononanoate aminotransferase</fullName>
        <ecNumber evidence="13">2.6.1.62</ecNumber>
    </recommendedName>
    <alternativeName>
        <fullName evidence="13">7,8-diamino-pelargonic acid aminotransferase</fullName>
        <shortName evidence="13">DAPA AT</shortName>
        <shortName evidence="13">DAPA aminotransferase</shortName>
    </alternativeName>
    <alternativeName>
        <fullName evidence="13">7,8-diaminononanoate synthase</fullName>
        <shortName evidence="13">DANS</shortName>
    </alternativeName>
    <alternativeName>
        <fullName evidence="13">Diaminopelargonic acid synthase</fullName>
    </alternativeName>
</protein>
<dbReference type="InterPro" id="IPR015424">
    <property type="entry name" value="PyrdxlP-dep_Trfase"/>
</dbReference>
<dbReference type="PROSITE" id="PS00600">
    <property type="entry name" value="AA_TRANSFER_CLASS_3"/>
    <property type="match status" value="1"/>
</dbReference>
<keyword evidence="7 13" id="KW-0808">Transferase</keyword>
<dbReference type="Gene3D" id="3.40.640.10">
    <property type="entry name" value="Type I PLP-dependent aspartate aminotransferase-like (Major domain)"/>
    <property type="match status" value="1"/>
</dbReference>
<dbReference type="PANTHER" id="PTHR42684">
    <property type="entry name" value="ADENOSYLMETHIONINE-8-AMINO-7-OXONONANOATE AMINOTRANSFERASE"/>
    <property type="match status" value="1"/>
</dbReference>
<dbReference type="InterPro" id="IPR005815">
    <property type="entry name" value="BioA"/>
</dbReference>
<dbReference type="NCBIfam" id="TIGR00508">
    <property type="entry name" value="bioA"/>
    <property type="match status" value="1"/>
</dbReference>
<dbReference type="Proteomes" id="UP000680020">
    <property type="component" value="Unassembled WGS sequence"/>
</dbReference>
<dbReference type="HAMAP" id="MF_00834">
    <property type="entry name" value="BioA"/>
    <property type="match status" value="1"/>
</dbReference>
<comment type="subcellular location">
    <subcellularLocation>
        <location evidence="2 13">Cytoplasm</location>
    </subcellularLocation>
</comment>
<feature type="binding site" evidence="13">
    <location>
        <position position="255"/>
    </location>
    <ligand>
        <name>pyridoxal 5'-phosphate</name>
        <dbReference type="ChEBI" id="CHEBI:597326"/>
    </ligand>
</feature>
<feature type="binding site" evidence="13">
    <location>
        <position position="56"/>
    </location>
    <ligand>
        <name>substrate</name>
    </ligand>
</feature>
<feature type="modified residue" description="N6-(pyridoxal phosphate)lysine" evidence="13">
    <location>
        <position position="284"/>
    </location>
</feature>
<dbReference type="EC" id="2.6.1.62" evidence="13"/>
<dbReference type="InterPro" id="IPR015422">
    <property type="entry name" value="PyrdxlP-dep_Trfase_small"/>
</dbReference>
<comment type="similarity">
    <text evidence="12 13">Belongs to the class-III pyridoxal-phosphate-dependent aminotransferase family. BioA subfamily.</text>
</comment>
<evidence type="ECO:0000256" key="2">
    <source>
        <dbReference type="ARBA" id="ARBA00004496"/>
    </source>
</evidence>
<reference evidence="14" key="1">
    <citation type="submission" date="2021-03" db="EMBL/GenBank/DDBJ databases">
        <title>Identification and antibiotic profiling of Wohlfahrtiimonas chitiniclastica, an underestimated human pathogen.</title>
        <authorList>
            <person name="Kopf A."/>
            <person name="Bunk B."/>
            <person name="Coldewey S."/>
            <person name="Gunzer F."/>
            <person name="Riedel T."/>
            <person name="Schroettner P."/>
        </authorList>
    </citation>
    <scope>NUCLEOTIDE SEQUENCE</scope>
    <source>
        <strain evidence="14">DSM 100917</strain>
    </source>
</reference>
<feature type="binding site" evidence="13">
    <location>
        <position position="414"/>
    </location>
    <ligand>
        <name>substrate</name>
    </ligand>
</feature>
<evidence type="ECO:0000256" key="7">
    <source>
        <dbReference type="ARBA" id="ARBA00022679"/>
    </source>
</evidence>
<evidence type="ECO:0000256" key="11">
    <source>
        <dbReference type="ARBA" id="ARBA00048449"/>
    </source>
</evidence>
<dbReference type="InterPro" id="IPR049704">
    <property type="entry name" value="Aminotrans_3_PPA_site"/>
</dbReference>
<feature type="binding site" evidence="13">
    <location>
        <position position="319"/>
    </location>
    <ligand>
        <name>substrate</name>
    </ligand>
</feature>
<evidence type="ECO:0000256" key="12">
    <source>
        <dbReference type="ARBA" id="ARBA00060970"/>
    </source>
</evidence>
<dbReference type="NCBIfam" id="NF004624">
    <property type="entry name" value="PRK05964.1"/>
    <property type="match status" value="1"/>
</dbReference>
<accession>A0AB35BZX2</accession>
<gene>
    <name evidence="13" type="primary">bioA</name>
    <name evidence="14" type="ORF">J7561_06275</name>
</gene>
<dbReference type="GO" id="GO:0005737">
    <property type="term" value="C:cytoplasm"/>
    <property type="evidence" value="ECO:0007669"/>
    <property type="project" value="UniProtKB-SubCell"/>
</dbReference>
<dbReference type="InterPro" id="IPR015421">
    <property type="entry name" value="PyrdxlP-dep_Trfase_major"/>
</dbReference>
<dbReference type="PANTHER" id="PTHR42684:SF17">
    <property type="entry name" value="ADENOSYLMETHIONINE-8-AMINO-7-OXONONANOATE AMINOTRANSFERASE"/>
    <property type="match status" value="1"/>
</dbReference>
<dbReference type="Pfam" id="PF00202">
    <property type="entry name" value="Aminotran_3"/>
    <property type="match status" value="1"/>
</dbReference>
<feature type="binding site" evidence="13">
    <location>
        <begin position="116"/>
        <end position="117"/>
    </location>
    <ligand>
        <name>pyridoxal 5'-phosphate</name>
        <dbReference type="ChEBI" id="CHEBI:597326"/>
    </ligand>
</feature>
<keyword evidence="8 13" id="KW-0949">S-adenosyl-L-methionine</keyword>
<dbReference type="SUPFAM" id="SSF53383">
    <property type="entry name" value="PLP-dependent transferases"/>
    <property type="match status" value="1"/>
</dbReference>
<keyword evidence="9 13" id="KW-0093">Biotin biosynthesis</keyword>
<dbReference type="GO" id="GO:0030170">
    <property type="term" value="F:pyridoxal phosphate binding"/>
    <property type="evidence" value="ECO:0007669"/>
    <property type="project" value="UniProtKB-UniRule"/>
</dbReference>
<feature type="binding site" evidence="13">
    <location>
        <begin position="320"/>
        <end position="321"/>
    </location>
    <ligand>
        <name>pyridoxal 5'-phosphate</name>
        <dbReference type="ChEBI" id="CHEBI:597326"/>
    </ligand>
</feature>
<sequence length="451" mass="51391">MTENQKWMQRDLSVVWHPCTQMKDHETYPLVPIKRGEGVWLYDFDDNKYLDGISSWWVNVFGHANPKINQAVKDQLDQLEHVIMAGFTHEPMIRLSEELVSITRDGLDYCFYADNGSSCIESALKMSMHYWRNVGEPTKNKFVTFTNSYHGETVGAMSVGDAPLYTQSYKSMLFDTFKVTAPDLYEKAEDETEEAYTLKRFAEMEALIHDHHHEIASVIIEPLVQCAGGMRMHSPLYLTKLRALCDQYNVHIILDEIAVGFGRTGTMFAHEQADMVPDFLCLSKALTGGYLPMSVCMTSKKVYDAFYREYHPESVFLHSHSYTGNALACSAALATLSIFREDDVINNNQKLIQAFAKYTAPLKDHPNVAQVRQTGMITAIEVVKDKATRTPFSWESRIGLKMFDYAMKHGLLIRPLGGIVYFNTPYIVTEEQIKWMVNIATDAIDYALTQV</sequence>
<evidence type="ECO:0000256" key="3">
    <source>
        <dbReference type="ARBA" id="ARBA00005063"/>
    </source>
</evidence>
<evidence type="ECO:0000256" key="8">
    <source>
        <dbReference type="ARBA" id="ARBA00022691"/>
    </source>
</evidence>
<evidence type="ECO:0000256" key="9">
    <source>
        <dbReference type="ARBA" id="ARBA00022756"/>
    </source>
</evidence>
<organism evidence="14 15">
    <name type="scientific">Wohlfahrtiimonas chitiniclastica</name>
    <dbReference type="NCBI Taxonomy" id="400946"/>
    <lineage>
        <taxon>Bacteria</taxon>
        <taxon>Pseudomonadati</taxon>
        <taxon>Pseudomonadota</taxon>
        <taxon>Gammaproteobacteria</taxon>
        <taxon>Cardiobacteriales</taxon>
        <taxon>Ignatzschineriaceae</taxon>
        <taxon>Wohlfahrtiimonas</taxon>
    </lineage>
</organism>
<dbReference type="GO" id="GO:0009102">
    <property type="term" value="P:biotin biosynthetic process"/>
    <property type="evidence" value="ECO:0007669"/>
    <property type="project" value="UniProtKB-UniRule"/>
</dbReference>
<keyword evidence="6 13" id="KW-0032">Aminotransferase</keyword>
<dbReference type="EMBL" id="JAGIBU010000004">
    <property type="protein sequence ID" value="MBS7824810.1"/>
    <property type="molecule type" value="Genomic_DNA"/>
</dbReference>
<dbReference type="CDD" id="cd00610">
    <property type="entry name" value="OAT_like"/>
    <property type="match status" value="1"/>
</dbReference>
<comment type="catalytic activity">
    <reaction evidence="11 13">
        <text>(8S)-8-amino-7-oxononanoate + S-adenosyl-L-methionine = S-adenosyl-4-methylsulfanyl-2-oxobutanoate + (7R,8S)-7,8-diammoniononanoate</text>
        <dbReference type="Rhea" id="RHEA:16861"/>
        <dbReference type="ChEBI" id="CHEBI:16490"/>
        <dbReference type="ChEBI" id="CHEBI:59789"/>
        <dbReference type="ChEBI" id="CHEBI:149468"/>
        <dbReference type="ChEBI" id="CHEBI:149469"/>
        <dbReference type="EC" id="2.6.1.62"/>
    </reaction>
</comment>
<dbReference type="Gene3D" id="3.90.1150.10">
    <property type="entry name" value="Aspartate Aminotransferase, domain 1"/>
    <property type="match status" value="1"/>
</dbReference>
<comment type="caution">
    <text evidence="14">The sequence shown here is derived from an EMBL/GenBank/DDBJ whole genome shotgun (WGS) entry which is preliminary data.</text>
</comment>
<feature type="binding site" evidence="13">
    <location>
        <position position="149"/>
    </location>
    <ligand>
        <name>substrate</name>
    </ligand>
</feature>
<keyword evidence="10 13" id="KW-0663">Pyridoxal phosphate</keyword>
<evidence type="ECO:0000256" key="10">
    <source>
        <dbReference type="ARBA" id="ARBA00022898"/>
    </source>
</evidence>
<evidence type="ECO:0000313" key="15">
    <source>
        <dbReference type="Proteomes" id="UP000680020"/>
    </source>
</evidence>
<comment type="subunit">
    <text evidence="4 13">Homodimer.</text>
</comment>
<comment type="cofactor">
    <cofactor evidence="1 13">
        <name>pyridoxal 5'-phosphate</name>
        <dbReference type="ChEBI" id="CHEBI:597326"/>
    </cofactor>
</comment>
<dbReference type="InterPro" id="IPR005814">
    <property type="entry name" value="Aminotrans_3"/>
</dbReference>
<comment type="pathway">
    <text evidence="3 13">Cofactor biosynthesis; biotin biosynthesis; 7,8-diaminononanoate from 8-amino-7-oxononanoate (SAM route): step 1/1.</text>
</comment>
<dbReference type="FunFam" id="3.40.640.10:FF:000078">
    <property type="entry name" value="Adenosylmethionine-8-amino-7-oxononanoate aminotransferase"/>
    <property type="match status" value="1"/>
</dbReference>
<proteinExistence type="inferred from homology"/>
<evidence type="ECO:0000313" key="14">
    <source>
        <dbReference type="EMBL" id="MBS7824810.1"/>
    </source>
</evidence>
<name>A0AB35BZX2_9GAMM</name>
<dbReference type="NCBIfam" id="NF005443">
    <property type="entry name" value="PRK07030.1"/>
    <property type="match status" value="1"/>
</dbReference>